<evidence type="ECO:0000313" key="2">
    <source>
        <dbReference type="EMBL" id="MEI4460898.1"/>
    </source>
</evidence>
<evidence type="ECO:0000256" key="1">
    <source>
        <dbReference type="PROSITE-ProRule" id="PRU10141"/>
    </source>
</evidence>
<keyword evidence="2" id="KW-0808">Transferase</keyword>
<protein>
    <submittedName>
        <fullName evidence="2">Serine/threonine protein kinase</fullName>
    </submittedName>
</protein>
<dbReference type="RefSeq" id="WP_023468282.1">
    <property type="nucleotide sequence ID" value="NZ_FMYN01000006.1"/>
</dbReference>
<dbReference type="EMBL" id="JBAWKY010000001">
    <property type="protein sequence ID" value="MEI4460898.1"/>
    <property type="molecule type" value="Genomic_DNA"/>
</dbReference>
<keyword evidence="2" id="KW-0418">Kinase</keyword>
<keyword evidence="3" id="KW-1185">Reference proteome</keyword>
<keyword evidence="1" id="KW-0067">ATP-binding</keyword>
<sequence length="209" mass="23698">MTPLKTDAELAQLIQLKETGFVCTIEHLPSELDLIGTGRSAFVFRIRGTDRVIKKFYPSFRTLADLEGSIYAQLTDFPTYAQVYEYGADYIVLEYIEGQTLFECLVSGTFIPESVLTTVDTALAQARSVGLNPSDIHLRNILLTANGTRIIDVARFRQTEPCTQWDDLKKAYHYVYAKPFFPKKLSETFLNTIADVYKGRLFESIRKTG</sequence>
<dbReference type="PANTHER" id="PTHR37171:SF1">
    <property type="entry name" value="SERINE_THREONINE-PROTEIN KINASE YRZF-RELATED"/>
    <property type="match status" value="1"/>
</dbReference>
<organism evidence="2 3">
    <name type="scientific">Exiguobacterium indicum</name>
    <dbReference type="NCBI Taxonomy" id="296995"/>
    <lineage>
        <taxon>Bacteria</taxon>
        <taxon>Bacillati</taxon>
        <taxon>Bacillota</taxon>
        <taxon>Bacilli</taxon>
        <taxon>Bacillales</taxon>
        <taxon>Bacillales Family XII. Incertae Sedis</taxon>
        <taxon>Exiguobacterium</taxon>
    </lineage>
</organism>
<dbReference type="PROSITE" id="PS00107">
    <property type="entry name" value="PROTEIN_KINASE_ATP"/>
    <property type="match status" value="1"/>
</dbReference>
<dbReference type="Proteomes" id="UP001387110">
    <property type="component" value="Unassembled WGS sequence"/>
</dbReference>
<keyword evidence="2" id="KW-0723">Serine/threonine-protein kinase</keyword>
<accession>A0ABU8ED90</accession>
<dbReference type="GO" id="GO:0004674">
    <property type="term" value="F:protein serine/threonine kinase activity"/>
    <property type="evidence" value="ECO:0007669"/>
    <property type="project" value="UniProtKB-KW"/>
</dbReference>
<name>A0ABU8ED90_9BACL</name>
<reference evidence="2 3" key="1">
    <citation type="submission" date="2023-12" db="EMBL/GenBank/DDBJ databases">
        <authorList>
            <person name="Easwaran N."/>
            <person name="Lazarus H.P.S."/>
        </authorList>
    </citation>
    <scope>NUCLEOTIDE SEQUENCE [LARGE SCALE GENOMIC DNA]</scope>
    <source>
        <strain evidence="2 3">VIT-2023</strain>
    </source>
</reference>
<dbReference type="Gene3D" id="1.10.510.10">
    <property type="entry name" value="Transferase(Phosphotransferase) domain 1"/>
    <property type="match status" value="1"/>
</dbReference>
<proteinExistence type="predicted"/>
<keyword evidence="1" id="KW-0547">Nucleotide-binding</keyword>
<dbReference type="SUPFAM" id="SSF56112">
    <property type="entry name" value="Protein kinase-like (PK-like)"/>
    <property type="match status" value="1"/>
</dbReference>
<dbReference type="PANTHER" id="PTHR37171">
    <property type="entry name" value="SERINE/THREONINE-PROTEIN KINASE YRZF-RELATED"/>
    <property type="match status" value="1"/>
</dbReference>
<dbReference type="InterPro" id="IPR052396">
    <property type="entry name" value="Meiotic_Drive_Suppr_Kinase"/>
</dbReference>
<evidence type="ECO:0000313" key="3">
    <source>
        <dbReference type="Proteomes" id="UP001387110"/>
    </source>
</evidence>
<dbReference type="InterPro" id="IPR017441">
    <property type="entry name" value="Protein_kinase_ATP_BS"/>
</dbReference>
<dbReference type="InterPro" id="IPR011009">
    <property type="entry name" value="Kinase-like_dom_sf"/>
</dbReference>
<gene>
    <name evidence="2" type="ORF">SZL87_00530</name>
</gene>
<comment type="caution">
    <text evidence="2">The sequence shown here is derived from an EMBL/GenBank/DDBJ whole genome shotgun (WGS) entry which is preliminary data.</text>
</comment>
<feature type="binding site" evidence="1">
    <location>
        <position position="55"/>
    </location>
    <ligand>
        <name>ATP</name>
        <dbReference type="ChEBI" id="CHEBI:30616"/>
    </ligand>
</feature>